<dbReference type="SUPFAM" id="SSF55729">
    <property type="entry name" value="Acyl-CoA N-acyltransferases (Nat)"/>
    <property type="match status" value="1"/>
</dbReference>
<feature type="domain" description="N-acetyltransferase" evidence="1">
    <location>
        <begin position="145"/>
        <end position="199"/>
    </location>
</feature>
<dbReference type="Gene3D" id="3.40.630.30">
    <property type="match status" value="1"/>
</dbReference>
<dbReference type="CDD" id="cd04301">
    <property type="entry name" value="NAT_SF"/>
    <property type="match status" value="1"/>
</dbReference>
<proteinExistence type="predicted"/>
<dbReference type="InterPro" id="IPR016181">
    <property type="entry name" value="Acyl_CoA_acyltransferase"/>
</dbReference>
<protein>
    <submittedName>
        <fullName evidence="3">Uncharacterized protein LOC107073050</fullName>
    </submittedName>
</protein>
<evidence type="ECO:0000259" key="1">
    <source>
        <dbReference type="Pfam" id="PF00583"/>
    </source>
</evidence>
<reference evidence="3" key="1">
    <citation type="submission" date="2025-08" db="UniProtKB">
        <authorList>
            <consortium name="RefSeq"/>
        </authorList>
    </citation>
    <scope>IDENTIFICATION</scope>
</reference>
<name>A0ABM1J905_POLDO</name>
<dbReference type="Proteomes" id="UP000694924">
    <property type="component" value="Unplaced"/>
</dbReference>
<dbReference type="GeneID" id="107073050"/>
<keyword evidence="2" id="KW-1185">Reference proteome</keyword>
<dbReference type="RefSeq" id="XP_015188943.1">
    <property type="nucleotide sequence ID" value="XM_015333457.1"/>
</dbReference>
<evidence type="ECO:0000313" key="3">
    <source>
        <dbReference type="RefSeq" id="XP_015188943.1"/>
    </source>
</evidence>
<dbReference type="PANTHER" id="PTHR20905:SF28">
    <property type="entry name" value="GH28833P-RELATED"/>
    <property type="match status" value="1"/>
</dbReference>
<dbReference type="Pfam" id="PF00583">
    <property type="entry name" value="Acetyltransf_1"/>
    <property type="match status" value="1"/>
</dbReference>
<sequence>MGTEKKRMSPYRLWGSTTDEAIEFESLTNDTLSGALDVIRTSFFTQESVCKAVGILSEPGAADELIELCLDAAKDGVSIVALEVETGKVVGALFNKIQLPGNGKEKSSFERFSETCKCKSSKALVDFMIDIDASYNLFQHYNVKCIFELMFIAVLPEFSKRRIGELLISSAIEICRKLKCGEQVKIPVSVKDNNSINNYDAVPNLISAIFTSIYSQKIGRKLGFETLLEVSFDKFEYDGKKYSEILDKEEKYCVLATKRIS</sequence>
<gene>
    <name evidence="3" type="primary">LOC107073050</name>
</gene>
<evidence type="ECO:0000313" key="2">
    <source>
        <dbReference type="Proteomes" id="UP000694924"/>
    </source>
</evidence>
<accession>A0ABM1J905</accession>
<dbReference type="PANTHER" id="PTHR20905">
    <property type="entry name" value="N-ACETYLTRANSFERASE-RELATED"/>
    <property type="match status" value="1"/>
</dbReference>
<organism evidence="2 3">
    <name type="scientific">Polistes dominula</name>
    <name type="common">European paper wasp</name>
    <name type="synonym">Vespa dominula</name>
    <dbReference type="NCBI Taxonomy" id="743375"/>
    <lineage>
        <taxon>Eukaryota</taxon>
        <taxon>Metazoa</taxon>
        <taxon>Ecdysozoa</taxon>
        <taxon>Arthropoda</taxon>
        <taxon>Hexapoda</taxon>
        <taxon>Insecta</taxon>
        <taxon>Pterygota</taxon>
        <taxon>Neoptera</taxon>
        <taxon>Endopterygota</taxon>
        <taxon>Hymenoptera</taxon>
        <taxon>Apocrita</taxon>
        <taxon>Aculeata</taxon>
        <taxon>Vespoidea</taxon>
        <taxon>Vespidae</taxon>
        <taxon>Polistinae</taxon>
        <taxon>Polistini</taxon>
        <taxon>Polistes</taxon>
    </lineage>
</organism>
<dbReference type="InterPro" id="IPR000182">
    <property type="entry name" value="GNAT_dom"/>
</dbReference>